<reference evidence="5" key="1">
    <citation type="journal article" date="2020" name="Stud. Mycol.">
        <title>101 Dothideomycetes genomes: a test case for predicting lifestyles and emergence of pathogens.</title>
        <authorList>
            <person name="Haridas S."/>
            <person name="Albert R."/>
            <person name="Binder M."/>
            <person name="Bloem J."/>
            <person name="Labutti K."/>
            <person name="Salamov A."/>
            <person name="Andreopoulos B."/>
            <person name="Baker S."/>
            <person name="Barry K."/>
            <person name="Bills G."/>
            <person name="Bluhm B."/>
            <person name="Cannon C."/>
            <person name="Castanera R."/>
            <person name="Culley D."/>
            <person name="Daum C."/>
            <person name="Ezra D."/>
            <person name="Gonzalez J."/>
            <person name="Henrissat B."/>
            <person name="Kuo A."/>
            <person name="Liang C."/>
            <person name="Lipzen A."/>
            <person name="Lutzoni F."/>
            <person name="Magnuson J."/>
            <person name="Mondo S."/>
            <person name="Nolan M."/>
            <person name="Ohm R."/>
            <person name="Pangilinan J."/>
            <person name="Park H.-J."/>
            <person name="Ramirez L."/>
            <person name="Alfaro M."/>
            <person name="Sun H."/>
            <person name="Tritt A."/>
            <person name="Yoshinaga Y."/>
            <person name="Zwiers L.-H."/>
            <person name="Turgeon B."/>
            <person name="Goodwin S."/>
            <person name="Spatafora J."/>
            <person name="Crous P."/>
            <person name="Grigoriev I."/>
        </authorList>
    </citation>
    <scope>NUCLEOTIDE SEQUENCE</scope>
    <source>
        <strain evidence="5">CBS 113818</strain>
    </source>
</reference>
<proteinExistence type="predicted"/>
<dbReference type="Pfam" id="PF00172">
    <property type="entry name" value="Zn_clus"/>
    <property type="match status" value="1"/>
</dbReference>
<dbReference type="OrthoDB" id="5386330at2759"/>
<gene>
    <name evidence="5" type="ORF">CC86DRAFT_356812</name>
</gene>
<dbReference type="CDD" id="cd00067">
    <property type="entry name" value="GAL4"/>
    <property type="match status" value="1"/>
</dbReference>
<dbReference type="InterPro" id="IPR001138">
    <property type="entry name" value="Zn2Cys6_DnaBD"/>
</dbReference>
<dbReference type="GO" id="GO:0000976">
    <property type="term" value="F:transcription cis-regulatory region binding"/>
    <property type="evidence" value="ECO:0007669"/>
    <property type="project" value="TreeGrafter"/>
</dbReference>
<dbReference type="Pfam" id="PF11951">
    <property type="entry name" value="Fungal_trans_2"/>
    <property type="match status" value="1"/>
</dbReference>
<sequence length="602" mass="67662">MKKSENGENKATRQCWECLKRRLVCDHTLPHCKKCQKTGKDCPGYDEQKPLQWVQPGKVTSRRRKKDSPPKIYTAPSSQVTKCKPREPILDSGLRSALCTITKPEDPIFDPEEWQAFFFASELPTEGDFAEIFEESPGEVPKAPASFDLSRVGEVDQIFASGGRERIEEVLEKGLVEQAVQMMGPKKNPLKRLERILRLMQINDLPNYSYLTNETNEIVQAVNYYNVRIQPAAIVCGELAPNPAIIQFPLNALHVLPPAIHHTIVCLAVNHFIHTLPVGADKSTIVMNRSKVYQHRGAAIRFLSQYVAKDKTRCSDMSIASIMMFMSMELQNPAMADWRSHASGMKQLVDMRGGLRTLLKESPHLSPTLVVYILIITIANTCSPSWDQLSLSGTPASNVADITAVYDLIFPYTLCPTTLFISILHTNHLRNAAAAVLFTGDFDPNHTMQAHDILASIEAFSPADWAQPGPHFAEWLLVGNIYQSAIALYCTMALQSLTILPNTLEMNAMRSVHGDQLMQSLRQALQSPRLQGFMIWPLVVAGVEAGYRDEATRYWVGREFGNLSRALGTSSPLKAEAVLRRYWQKEERGWDECFDRPYVFVI</sequence>
<evidence type="ECO:0000256" key="2">
    <source>
        <dbReference type="ARBA" id="ARBA00023242"/>
    </source>
</evidence>
<comment type="subcellular location">
    <subcellularLocation>
        <location evidence="1">Nucleus</location>
    </subcellularLocation>
</comment>
<evidence type="ECO:0000256" key="3">
    <source>
        <dbReference type="SAM" id="MobiDB-lite"/>
    </source>
</evidence>
<dbReference type="PROSITE" id="PS50048">
    <property type="entry name" value="ZN2_CY6_FUNGAL_2"/>
    <property type="match status" value="1"/>
</dbReference>
<keyword evidence="2" id="KW-0539">Nucleus</keyword>
<evidence type="ECO:0000259" key="4">
    <source>
        <dbReference type="PROSITE" id="PS50048"/>
    </source>
</evidence>
<accession>A0A6A6ZPE0</accession>
<dbReference type="InterPro" id="IPR036864">
    <property type="entry name" value="Zn2-C6_fun-type_DNA-bd_sf"/>
</dbReference>
<feature type="region of interest" description="Disordered" evidence="3">
    <location>
        <begin position="55"/>
        <end position="78"/>
    </location>
</feature>
<organism evidence="5 6">
    <name type="scientific">Ophiobolus disseminans</name>
    <dbReference type="NCBI Taxonomy" id="1469910"/>
    <lineage>
        <taxon>Eukaryota</taxon>
        <taxon>Fungi</taxon>
        <taxon>Dikarya</taxon>
        <taxon>Ascomycota</taxon>
        <taxon>Pezizomycotina</taxon>
        <taxon>Dothideomycetes</taxon>
        <taxon>Pleosporomycetidae</taxon>
        <taxon>Pleosporales</taxon>
        <taxon>Pleosporineae</taxon>
        <taxon>Phaeosphaeriaceae</taxon>
        <taxon>Ophiobolus</taxon>
    </lineage>
</organism>
<dbReference type="PANTHER" id="PTHR37534:SF48">
    <property type="entry name" value="FINGER DOMAIN PROTEIN, PUTATIVE-RELATED"/>
    <property type="match status" value="1"/>
</dbReference>
<evidence type="ECO:0000313" key="5">
    <source>
        <dbReference type="EMBL" id="KAF2822970.1"/>
    </source>
</evidence>
<dbReference type="GO" id="GO:0045944">
    <property type="term" value="P:positive regulation of transcription by RNA polymerase II"/>
    <property type="evidence" value="ECO:0007669"/>
    <property type="project" value="TreeGrafter"/>
</dbReference>
<evidence type="ECO:0000256" key="1">
    <source>
        <dbReference type="ARBA" id="ARBA00004123"/>
    </source>
</evidence>
<dbReference type="SUPFAM" id="SSF57701">
    <property type="entry name" value="Zn2/Cys6 DNA-binding domain"/>
    <property type="match status" value="1"/>
</dbReference>
<dbReference type="GO" id="GO:0005634">
    <property type="term" value="C:nucleus"/>
    <property type="evidence" value="ECO:0007669"/>
    <property type="project" value="UniProtKB-SubCell"/>
</dbReference>
<dbReference type="GO" id="GO:0008270">
    <property type="term" value="F:zinc ion binding"/>
    <property type="evidence" value="ECO:0007669"/>
    <property type="project" value="InterPro"/>
</dbReference>
<dbReference type="AlphaFoldDB" id="A0A6A6ZPE0"/>
<dbReference type="SMART" id="SM00066">
    <property type="entry name" value="GAL4"/>
    <property type="match status" value="1"/>
</dbReference>
<evidence type="ECO:0000313" key="6">
    <source>
        <dbReference type="Proteomes" id="UP000799424"/>
    </source>
</evidence>
<keyword evidence="6" id="KW-1185">Reference proteome</keyword>
<dbReference type="Proteomes" id="UP000799424">
    <property type="component" value="Unassembled WGS sequence"/>
</dbReference>
<dbReference type="EMBL" id="MU006233">
    <property type="protein sequence ID" value="KAF2822970.1"/>
    <property type="molecule type" value="Genomic_DNA"/>
</dbReference>
<dbReference type="PANTHER" id="PTHR37534">
    <property type="entry name" value="TRANSCRIPTIONAL ACTIVATOR PROTEIN UGA3"/>
    <property type="match status" value="1"/>
</dbReference>
<dbReference type="GO" id="GO:0000981">
    <property type="term" value="F:DNA-binding transcription factor activity, RNA polymerase II-specific"/>
    <property type="evidence" value="ECO:0007669"/>
    <property type="project" value="InterPro"/>
</dbReference>
<name>A0A6A6ZPE0_9PLEO</name>
<feature type="domain" description="Zn(2)-C6 fungal-type" evidence="4">
    <location>
        <begin position="14"/>
        <end position="42"/>
    </location>
</feature>
<protein>
    <recommendedName>
        <fullName evidence="4">Zn(2)-C6 fungal-type domain-containing protein</fullName>
    </recommendedName>
</protein>
<dbReference type="InterPro" id="IPR021858">
    <property type="entry name" value="Fun_TF"/>
</dbReference>